<organism evidence="1 2">
    <name type="scientific">Pseudoneurospora amorphoporcata</name>
    <dbReference type="NCBI Taxonomy" id="241081"/>
    <lineage>
        <taxon>Eukaryota</taxon>
        <taxon>Fungi</taxon>
        <taxon>Dikarya</taxon>
        <taxon>Ascomycota</taxon>
        <taxon>Pezizomycotina</taxon>
        <taxon>Sordariomycetes</taxon>
        <taxon>Sordariomycetidae</taxon>
        <taxon>Sordariales</taxon>
        <taxon>Sordariaceae</taxon>
        <taxon>Pseudoneurospora</taxon>
    </lineage>
</organism>
<evidence type="ECO:0000313" key="1">
    <source>
        <dbReference type="EMBL" id="KAK3946864.1"/>
    </source>
</evidence>
<evidence type="ECO:0008006" key="3">
    <source>
        <dbReference type="Google" id="ProtNLM"/>
    </source>
</evidence>
<accession>A0AAN6SAV5</accession>
<dbReference type="Gene3D" id="1.25.40.10">
    <property type="entry name" value="Tetratricopeptide repeat domain"/>
    <property type="match status" value="1"/>
</dbReference>
<gene>
    <name evidence="1" type="ORF">QBC32DRAFT_115360</name>
</gene>
<dbReference type="InterPro" id="IPR011990">
    <property type="entry name" value="TPR-like_helical_dom_sf"/>
</dbReference>
<sequence>MQTSSPSIHSVQYSCYCSNSYQHSFSLLRHTRSCPACQDAGKELLRLMTCLPERGIDGDLLHQGFSFSELLSEDGSNIKEHVFSYLHIPNEEVLDSLLEKLVTQTKTQNRTTAIKATPKSTPIVANQFRWSNHNIELNQTSRDVIHRDLIDTSCLRTYELKALLFIAHTYPTDKSKEDFLWRGRSYYYLVQHFIEAHASKKYLFDQCSKTNIHYIIGVCLAASNFGNIVTKLELVHLAEELASKYEASEFWTINIQLRKIELDIIKGNIPKLPPPPKNKRQFAEFVILSSQAFIEQGKLDEAEKQLESLLWPVHATQPSQTDFKINYLKGKLHRFQGKFEAALALLQPIALQKNGWTTSTFRSCIQLLSVYSELGYYEDAKSLLPLIPVRTDVQSRILRVAYAELWLAQTLDSFLQDQEDFEKKRLTYDEAAEAIFAPLFKEYRRLEGDTDKPKRRAFFRIRVGYAIIGHIIGRQSANGRIEAISRWNAAYAASRECLVDTEGFAEVSCFLAIADLKSLAEEHNDRRYPNEAEHYTTHVERARNILIANSQAGISDSYYFCSLGTKWKKILDGWWKDRRREVFHTE</sequence>
<comment type="caution">
    <text evidence="1">The sequence shown here is derived from an EMBL/GenBank/DDBJ whole genome shotgun (WGS) entry which is preliminary data.</text>
</comment>
<reference evidence="1" key="1">
    <citation type="journal article" date="2023" name="Mol. Phylogenet. Evol.">
        <title>Genome-scale phylogeny and comparative genomics of the fungal order Sordariales.</title>
        <authorList>
            <person name="Hensen N."/>
            <person name="Bonometti L."/>
            <person name="Westerberg I."/>
            <person name="Brannstrom I.O."/>
            <person name="Guillou S."/>
            <person name="Cros-Aarteil S."/>
            <person name="Calhoun S."/>
            <person name="Haridas S."/>
            <person name="Kuo A."/>
            <person name="Mondo S."/>
            <person name="Pangilinan J."/>
            <person name="Riley R."/>
            <person name="LaButti K."/>
            <person name="Andreopoulos B."/>
            <person name="Lipzen A."/>
            <person name="Chen C."/>
            <person name="Yan M."/>
            <person name="Daum C."/>
            <person name="Ng V."/>
            <person name="Clum A."/>
            <person name="Steindorff A."/>
            <person name="Ohm R.A."/>
            <person name="Martin F."/>
            <person name="Silar P."/>
            <person name="Natvig D.O."/>
            <person name="Lalanne C."/>
            <person name="Gautier V."/>
            <person name="Ament-Velasquez S.L."/>
            <person name="Kruys A."/>
            <person name="Hutchinson M.I."/>
            <person name="Powell A.J."/>
            <person name="Barry K."/>
            <person name="Miller A.N."/>
            <person name="Grigoriev I.V."/>
            <person name="Debuchy R."/>
            <person name="Gladieux P."/>
            <person name="Hiltunen Thoren M."/>
            <person name="Johannesson H."/>
        </authorList>
    </citation>
    <scope>NUCLEOTIDE SEQUENCE</scope>
    <source>
        <strain evidence="1">CBS 626.80</strain>
    </source>
</reference>
<name>A0AAN6SAV5_9PEZI</name>
<proteinExistence type="predicted"/>
<dbReference type="Proteomes" id="UP001303222">
    <property type="component" value="Unassembled WGS sequence"/>
</dbReference>
<keyword evidence="2" id="KW-1185">Reference proteome</keyword>
<dbReference type="AlphaFoldDB" id="A0AAN6SAV5"/>
<protein>
    <recommendedName>
        <fullName evidence="3">Tetratricopeptide repeat protein</fullName>
    </recommendedName>
</protein>
<reference evidence="1" key="2">
    <citation type="submission" date="2023-06" db="EMBL/GenBank/DDBJ databases">
        <authorList>
            <consortium name="Lawrence Berkeley National Laboratory"/>
            <person name="Mondo S.J."/>
            <person name="Hensen N."/>
            <person name="Bonometti L."/>
            <person name="Westerberg I."/>
            <person name="Brannstrom I.O."/>
            <person name="Guillou S."/>
            <person name="Cros-Aarteil S."/>
            <person name="Calhoun S."/>
            <person name="Haridas S."/>
            <person name="Kuo A."/>
            <person name="Pangilinan J."/>
            <person name="Riley R."/>
            <person name="Labutti K."/>
            <person name="Andreopoulos B."/>
            <person name="Lipzen A."/>
            <person name="Chen C."/>
            <person name="Yanf M."/>
            <person name="Daum C."/>
            <person name="Ng V."/>
            <person name="Clum A."/>
            <person name="Steindorff A."/>
            <person name="Ohm R."/>
            <person name="Martin F."/>
            <person name="Silar P."/>
            <person name="Natvig D."/>
            <person name="Lalanne C."/>
            <person name="Gautier V."/>
            <person name="Ament-Velasquez S.L."/>
            <person name="Kruys A."/>
            <person name="Hutchinson M.I."/>
            <person name="Powell A.J."/>
            <person name="Barry K."/>
            <person name="Miller A.N."/>
            <person name="Grigoriev I.V."/>
            <person name="Debuchy R."/>
            <person name="Gladieux P."/>
            <person name="Thoren M.H."/>
            <person name="Johannesson H."/>
        </authorList>
    </citation>
    <scope>NUCLEOTIDE SEQUENCE</scope>
    <source>
        <strain evidence="1">CBS 626.80</strain>
    </source>
</reference>
<dbReference type="EMBL" id="MU859489">
    <property type="protein sequence ID" value="KAK3946864.1"/>
    <property type="molecule type" value="Genomic_DNA"/>
</dbReference>
<evidence type="ECO:0000313" key="2">
    <source>
        <dbReference type="Proteomes" id="UP001303222"/>
    </source>
</evidence>